<gene>
    <name evidence="1" type="ORF">S06H3_48597</name>
</gene>
<sequence>MANRTFRNFNFKPSISEFGRFFQGITKIVITDGIGNNFWPVSLIRKLAANKPSFAVFAIIKLSKAE</sequence>
<dbReference type="EMBL" id="BARV01030612">
    <property type="protein sequence ID" value="GAI43322.1"/>
    <property type="molecule type" value="Genomic_DNA"/>
</dbReference>
<dbReference type="AlphaFoldDB" id="X1NH00"/>
<name>X1NH00_9ZZZZ</name>
<reference evidence="1" key="1">
    <citation type="journal article" date="2014" name="Front. Microbiol.">
        <title>High frequency of phylogenetically diverse reductive dehalogenase-homologous genes in deep subseafloor sedimentary metagenomes.</title>
        <authorList>
            <person name="Kawai M."/>
            <person name="Futagami T."/>
            <person name="Toyoda A."/>
            <person name="Takaki Y."/>
            <person name="Nishi S."/>
            <person name="Hori S."/>
            <person name="Arai W."/>
            <person name="Tsubouchi T."/>
            <person name="Morono Y."/>
            <person name="Uchiyama I."/>
            <person name="Ito T."/>
            <person name="Fujiyama A."/>
            <person name="Inagaki F."/>
            <person name="Takami H."/>
        </authorList>
    </citation>
    <scope>NUCLEOTIDE SEQUENCE</scope>
    <source>
        <strain evidence="1">Expedition CK06-06</strain>
    </source>
</reference>
<organism evidence="1">
    <name type="scientific">marine sediment metagenome</name>
    <dbReference type="NCBI Taxonomy" id="412755"/>
    <lineage>
        <taxon>unclassified sequences</taxon>
        <taxon>metagenomes</taxon>
        <taxon>ecological metagenomes</taxon>
    </lineage>
</organism>
<evidence type="ECO:0000313" key="1">
    <source>
        <dbReference type="EMBL" id="GAI43322.1"/>
    </source>
</evidence>
<protein>
    <submittedName>
        <fullName evidence="1">Uncharacterized protein</fullName>
    </submittedName>
</protein>
<proteinExistence type="predicted"/>
<comment type="caution">
    <text evidence="1">The sequence shown here is derived from an EMBL/GenBank/DDBJ whole genome shotgun (WGS) entry which is preliminary data.</text>
</comment>
<feature type="non-terminal residue" evidence="1">
    <location>
        <position position="66"/>
    </location>
</feature>
<accession>X1NH00</accession>